<evidence type="ECO:0000259" key="2">
    <source>
        <dbReference type="PROSITE" id="PS51053"/>
    </source>
</evidence>
<evidence type="ECO:0000256" key="1">
    <source>
        <dbReference type="SAM" id="MobiDB-lite"/>
    </source>
</evidence>
<evidence type="ECO:0000313" key="3">
    <source>
        <dbReference type="EMBL" id="KAA0721837.1"/>
    </source>
</evidence>
<dbReference type="EMBL" id="SOYY01000004">
    <property type="protein sequence ID" value="KAA0721837.1"/>
    <property type="molecule type" value="Genomic_DNA"/>
</dbReference>
<dbReference type="InterPro" id="IPR009263">
    <property type="entry name" value="SERTA_dom"/>
</dbReference>
<dbReference type="PANTHER" id="PTHR16277">
    <property type="entry name" value="CELL DIVISION CYCLE ASSOCIATED PROTEIN 4/SERTA DOMAIN-CONTAINING PROTEIN 2"/>
    <property type="match status" value="1"/>
</dbReference>
<keyword evidence="4" id="KW-1185">Reference proteome</keyword>
<feature type="domain" description="SERTA" evidence="2">
    <location>
        <begin position="32"/>
        <end position="79"/>
    </location>
</feature>
<proteinExistence type="predicted"/>
<dbReference type="InterPro" id="IPR052262">
    <property type="entry name" value="E2F-SERTA_domain_protein"/>
</dbReference>
<organism evidence="3 4">
    <name type="scientific">Triplophysa tibetana</name>
    <dbReference type="NCBI Taxonomy" id="1572043"/>
    <lineage>
        <taxon>Eukaryota</taxon>
        <taxon>Metazoa</taxon>
        <taxon>Chordata</taxon>
        <taxon>Craniata</taxon>
        <taxon>Vertebrata</taxon>
        <taxon>Euteleostomi</taxon>
        <taxon>Actinopterygii</taxon>
        <taxon>Neopterygii</taxon>
        <taxon>Teleostei</taxon>
        <taxon>Ostariophysi</taxon>
        <taxon>Cypriniformes</taxon>
        <taxon>Nemacheilidae</taxon>
        <taxon>Triplophysa</taxon>
    </lineage>
</organism>
<dbReference type="Pfam" id="PF06031">
    <property type="entry name" value="SERTA"/>
    <property type="match status" value="1"/>
</dbReference>
<feature type="compositionally biased region" description="Basic and acidic residues" evidence="1">
    <location>
        <begin position="8"/>
        <end position="24"/>
    </location>
</feature>
<dbReference type="GO" id="GO:0005634">
    <property type="term" value="C:nucleus"/>
    <property type="evidence" value="ECO:0007669"/>
    <property type="project" value="TreeGrafter"/>
</dbReference>
<dbReference type="AlphaFoldDB" id="A0A5A9PM57"/>
<sequence length="218" mass="24424">MLGKGLKRKLEQEEENERKKMDPHQEVMPTFYCLQRQTVLTLSLSKLHSQPAHSDPGLVRRVLITNTLRHIQEELRVEAVLLPQSLATDIKDSFTSALAEIEDLCPAVEITSSLTNSHKFRQTEPVHESMESNMDSALFQFTPSLLDSAQSLFNHCPSLLADFSLDDFLFTEIDNLLFDNTPCSSSPSPSSGSSKVISMTFKSDLNELDHIMEVLVGS</sequence>
<dbReference type="PROSITE" id="PS51053">
    <property type="entry name" value="SERTA"/>
    <property type="match status" value="1"/>
</dbReference>
<evidence type="ECO:0000313" key="4">
    <source>
        <dbReference type="Proteomes" id="UP000324632"/>
    </source>
</evidence>
<feature type="region of interest" description="Disordered" evidence="1">
    <location>
        <begin position="1"/>
        <end position="24"/>
    </location>
</feature>
<dbReference type="PANTHER" id="PTHR16277:SF10">
    <property type="entry name" value="SERTA DOMAIN-CONTAINING PROTEIN 2"/>
    <property type="match status" value="1"/>
</dbReference>
<dbReference type="Proteomes" id="UP000324632">
    <property type="component" value="Chromosome 4"/>
</dbReference>
<reference evidence="3 4" key="1">
    <citation type="journal article" date="2019" name="Mol. Ecol. Resour.">
        <title>Chromosome-level genome assembly of Triplophysa tibetana, a fish adapted to the harsh high-altitude environment of the Tibetan Plateau.</title>
        <authorList>
            <person name="Yang X."/>
            <person name="Liu H."/>
            <person name="Ma Z."/>
            <person name="Zou Y."/>
            <person name="Zou M."/>
            <person name="Mao Y."/>
            <person name="Li X."/>
            <person name="Wang H."/>
            <person name="Chen T."/>
            <person name="Wang W."/>
            <person name="Yang R."/>
        </authorList>
    </citation>
    <scope>NUCLEOTIDE SEQUENCE [LARGE SCALE GENOMIC DNA]</scope>
    <source>
        <strain evidence="3">TTIB1903HZAU</strain>
        <tissue evidence="3">Muscle</tissue>
    </source>
</reference>
<protein>
    <submittedName>
        <fullName evidence="3">SERTA domain-containing protein 2</fullName>
    </submittedName>
</protein>
<name>A0A5A9PM57_9TELE</name>
<gene>
    <name evidence="3" type="ORF">E1301_Tti017134</name>
</gene>
<accession>A0A5A9PM57</accession>
<comment type="caution">
    <text evidence="3">The sequence shown here is derived from an EMBL/GenBank/DDBJ whole genome shotgun (WGS) entry which is preliminary data.</text>
</comment>